<evidence type="ECO:0000313" key="6">
    <source>
        <dbReference type="Proteomes" id="UP000034566"/>
    </source>
</evidence>
<dbReference type="Proteomes" id="UP000034188">
    <property type="component" value="Unassembled WGS sequence"/>
</dbReference>
<dbReference type="EMBL" id="JJPK01000055">
    <property type="protein sequence ID" value="KKG62236.1"/>
    <property type="molecule type" value="Genomic_DNA"/>
</dbReference>
<organism evidence="2 6">
    <name type="scientific">Methanosarcina mazei</name>
    <name type="common">Methanosarcina frisia</name>
    <dbReference type="NCBI Taxonomy" id="2209"/>
    <lineage>
        <taxon>Archaea</taxon>
        <taxon>Methanobacteriati</taxon>
        <taxon>Methanobacteriota</taxon>
        <taxon>Stenosarchaea group</taxon>
        <taxon>Methanomicrobia</taxon>
        <taxon>Methanosarcinales</taxon>
        <taxon>Methanosarcinaceae</taxon>
        <taxon>Methanosarcina</taxon>
    </lineage>
</organism>
<proteinExistence type="predicted"/>
<accession>A0A0F8GCR7</accession>
<name>A0A0F8GCR7_METMZ</name>
<evidence type="ECO:0000313" key="2">
    <source>
        <dbReference type="EMBL" id="KKG62236.1"/>
    </source>
</evidence>
<dbReference type="PATRIC" id="fig|2209.42.peg.3553"/>
<evidence type="ECO:0000313" key="5">
    <source>
        <dbReference type="Proteomes" id="UP000034279"/>
    </source>
</evidence>
<evidence type="ECO:0000313" key="4">
    <source>
        <dbReference type="Proteomes" id="UP000034188"/>
    </source>
</evidence>
<dbReference type="AlphaFoldDB" id="A0A0F8GCR7"/>
<dbReference type="Proteomes" id="UP000034279">
    <property type="component" value="Unassembled WGS sequence"/>
</dbReference>
<dbReference type="EMBL" id="JJPJ01000016">
    <property type="protein sequence ID" value="KKG66207.1"/>
    <property type="molecule type" value="Genomic_DNA"/>
</dbReference>
<comment type="caution">
    <text evidence="2">The sequence shown here is derived from an EMBL/GenBank/DDBJ whole genome shotgun (WGS) entry which is preliminary data.</text>
</comment>
<sequence>MTLVGVKKEIRDLKKGYAPNFKQIEELLRTDPRTLTDHELFRCIQYYNPEIKTEEELTDDILEKMVTGEYP</sequence>
<dbReference type="RefSeq" id="WP_048038894.1">
    <property type="nucleotide sequence ID" value="NZ_JJPI01000153.1"/>
</dbReference>
<reference evidence="4 5" key="1">
    <citation type="journal article" date="2015" name="ISME J.">
        <title>Genomic and phenotypic differentiation among Methanosarcina mazei populations from Columbia River sediment.</title>
        <authorList>
            <person name="Youngblut N.D."/>
            <person name="Wirth J.S."/>
            <person name="Henriksen J.R."/>
            <person name="Smith M."/>
            <person name="Simon H."/>
            <person name="Metcalf W.W."/>
            <person name="Whitaker R.J."/>
        </authorList>
    </citation>
    <scope>NUCLEOTIDE SEQUENCE [LARGE SCALE GENOMIC DNA]</scope>
    <source>
        <strain evidence="1 4">3.F.T.1A.1</strain>
        <strain evidence="3 5">3.F.T.1A.2</strain>
        <strain evidence="2 6">3.F.T.1A.4</strain>
    </source>
</reference>
<evidence type="ECO:0000313" key="1">
    <source>
        <dbReference type="EMBL" id="KKG49237.1"/>
    </source>
</evidence>
<evidence type="ECO:0000313" key="3">
    <source>
        <dbReference type="EMBL" id="KKG66207.1"/>
    </source>
</evidence>
<dbReference type="Proteomes" id="UP000034566">
    <property type="component" value="Unassembled WGS sequence"/>
</dbReference>
<gene>
    <name evidence="1" type="ORF">DU33_16130</name>
    <name evidence="2" type="ORF">DU45_19070</name>
    <name evidence="3" type="ORF">DU64_15445</name>
</gene>
<protein>
    <submittedName>
        <fullName evidence="2">Uncharacterized protein</fullName>
    </submittedName>
</protein>
<dbReference type="EMBL" id="JJPI01000153">
    <property type="protein sequence ID" value="KKG49237.1"/>
    <property type="molecule type" value="Genomic_DNA"/>
</dbReference>